<reference evidence="2" key="1">
    <citation type="submission" date="2016-10" db="EMBL/GenBank/DDBJ databases">
        <authorList>
            <person name="Varghese N."/>
            <person name="Submissions S."/>
        </authorList>
    </citation>
    <scope>NUCLEOTIDE SEQUENCE [LARGE SCALE GENOMIC DNA]</scope>
    <source>
        <strain evidence="2">B48,IBRC-M 10115,DSM 25386,CECT 8001</strain>
    </source>
</reference>
<dbReference type="AlphaFoldDB" id="A0A1H8CI46"/>
<accession>A0A1H8CI46</accession>
<name>A0A1H8CI46_9BACI</name>
<proteinExistence type="predicted"/>
<organism evidence="1 2">
    <name type="scientific">Mesobacillus persicus</name>
    <dbReference type="NCBI Taxonomy" id="930146"/>
    <lineage>
        <taxon>Bacteria</taxon>
        <taxon>Bacillati</taxon>
        <taxon>Bacillota</taxon>
        <taxon>Bacilli</taxon>
        <taxon>Bacillales</taxon>
        <taxon>Bacillaceae</taxon>
        <taxon>Mesobacillus</taxon>
    </lineage>
</organism>
<dbReference type="EMBL" id="FOBW01000007">
    <property type="protein sequence ID" value="SEM94094.1"/>
    <property type="molecule type" value="Genomic_DNA"/>
</dbReference>
<sequence length="56" mass="6064">MLEKMKNLVVEEEGQALTEYGLLIGLIAVAVIATLILLGPKLNTLFLEILNSLPTV</sequence>
<dbReference type="Proteomes" id="UP000198553">
    <property type="component" value="Unassembled WGS sequence"/>
</dbReference>
<gene>
    <name evidence="1" type="ORF">SAMN05192533_10776</name>
</gene>
<protein>
    <submittedName>
        <fullName evidence="1">Pilus assembly protein Flp/PilA</fullName>
    </submittedName>
</protein>
<dbReference type="STRING" id="930146.SAMN05192533_10776"/>
<dbReference type="RefSeq" id="WP_090745195.1">
    <property type="nucleotide sequence ID" value="NZ_FOBW01000007.1"/>
</dbReference>
<keyword evidence="2" id="KW-1185">Reference proteome</keyword>
<evidence type="ECO:0000313" key="2">
    <source>
        <dbReference type="Proteomes" id="UP000198553"/>
    </source>
</evidence>
<dbReference type="OrthoDB" id="290056at2"/>
<evidence type="ECO:0000313" key="1">
    <source>
        <dbReference type="EMBL" id="SEM94094.1"/>
    </source>
</evidence>